<name>A0A667YC73_9TELE</name>
<feature type="region of interest" description="Disordered" evidence="1">
    <location>
        <begin position="696"/>
        <end position="728"/>
    </location>
</feature>
<proteinExistence type="predicted"/>
<dbReference type="PANTHER" id="PTHR38654">
    <property type="entry name" value="BUCKY BALL-RELATED"/>
    <property type="match status" value="1"/>
</dbReference>
<dbReference type="OrthoDB" id="9946561at2759"/>
<organism evidence="2 3">
    <name type="scientific">Myripristis murdjan</name>
    <name type="common">pinecone soldierfish</name>
    <dbReference type="NCBI Taxonomy" id="586833"/>
    <lineage>
        <taxon>Eukaryota</taxon>
        <taxon>Metazoa</taxon>
        <taxon>Chordata</taxon>
        <taxon>Craniata</taxon>
        <taxon>Vertebrata</taxon>
        <taxon>Euteleostomi</taxon>
        <taxon>Actinopterygii</taxon>
        <taxon>Neopterygii</taxon>
        <taxon>Teleostei</taxon>
        <taxon>Neoteleostei</taxon>
        <taxon>Acanthomorphata</taxon>
        <taxon>Holocentriformes</taxon>
        <taxon>Holocentridae</taxon>
        <taxon>Myripristis</taxon>
    </lineage>
</organism>
<feature type="compositionally biased region" description="Basic residues" evidence="1">
    <location>
        <begin position="842"/>
        <end position="852"/>
    </location>
</feature>
<keyword evidence="3" id="KW-1185">Reference proteome</keyword>
<reference evidence="2" key="2">
    <citation type="submission" date="2025-08" db="UniProtKB">
        <authorList>
            <consortium name="Ensembl"/>
        </authorList>
    </citation>
    <scope>IDENTIFICATION</scope>
</reference>
<evidence type="ECO:0000313" key="3">
    <source>
        <dbReference type="Proteomes" id="UP000472263"/>
    </source>
</evidence>
<dbReference type="GeneTree" id="ENSGT00940000168188"/>
<feature type="compositionally biased region" description="Low complexity" evidence="1">
    <location>
        <begin position="53"/>
        <end position="68"/>
    </location>
</feature>
<dbReference type="InParanoid" id="A0A667YC73"/>
<feature type="compositionally biased region" description="Low complexity" evidence="1">
    <location>
        <begin position="560"/>
        <end position="571"/>
    </location>
</feature>
<feature type="region of interest" description="Disordered" evidence="1">
    <location>
        <begin position="41"/>
        <end position="84"/>
    </location>
</feature>
<reference evidence="2" key="1">
    <citation type="submission" date="2019-06" db="EMBL/GenBank/DDBJ databases">
        <authorList>
            <consortium name="Wellcome Sanger Institute Data Sharing"/>
        </authorList>
    </citation>
    <scope>NUCLEOTIDE SEQUENCE [LARGE SCALE GENOMIC DNA]</scope>
</reference>
<feature type="region of interest" description="Disordered" evidence="1">
    <location>
        <begin position="560"/>
        <end position="585"/>
    </location>
</feature>
<dbReference type="AlphaFoldDB" id="A0A667YC73"/>
<dbReference type="InterPro" id="IPR053309">
    <property type="entry name" value="Balbiani_Body_Formation"/>
</dbReference>
<sequence>MCGESNSLISFLNHTREAVLFGSNNHLFACMEAAASTPHHAYGLGPRGPNPSHGAQQAQGPHQATQGPFGAPRAEEQHQQPQQHHKPFFYIQPAQPYLPVQSLQWPVPLPMPVSYNPYCGYPGLGYGMPVMPHYQPSPYVEPPGYVMPHTHLHLMDYRRMLNPHYYQTMAYHARRFRYQHNAPPREMISSEVQTEPLRSNPAASAEDEASNSRTVCNDPDETTSLSTALAVQRVDRRSVDHRDAALSSTTRAPPKSSFVIQTEELRIECCTTPVGLQVLRSHETAELARAFSQDVAQCSSIHEGGLGLCLPADQPEQSRKTCPDILLVGTPSEKIPAVEESRNQMEPVGVASDVGSGVVAQSDAQATRCETDQTVSRSSKGVHFKVLHLPFDLKYPDELSQMESTVWSLEDTCFPTSEWLMENSLMETRMQALTPVAEATQADAVAVRGEVPAVEISMTEDVLTVESPVVELASEADICLATEAPVTEEAPVSDLTPIAEVTLTPVSLFPGNCSPMADVNQQRGRVNYQDHQETSFESLPAYLPSTSWLADFENIYYHSKTPQTPQKQPKPLSSHGAEVPGRRRKLELEYKERPAVLNPKERCKKKAKVDRKSFSDHECFLNRNFSENVLTLCGSKGERLCNRCQAKRRIRISSSPGLDAQILKRKSVPFQPWNDTLLPTCEACKSHSNNKRLAARLSSSDVHRPYHEDDTEGETSENSSCQIGPNWRDPADAKKTFNPKRPLAPKHHTVKCPAALHPKLREKNCACNESQQQPVTWERLYQRPHGNANREMNEENCDVPVPLQDKCRNADQRYLPHRWQTAEKSWKAAVSHPDTDSLKNGARSKHLNKHMKSQPQSQGTHRKDTRW</sequence>
<feature type="region of interest" description="Disordered" evidence="1">
    <location>
        <begin position="820"/>
        <end position="867"/>
    </location>
</feature>
<feature type="region of interest" description="Disordered" evidence="1">
    <location>
        <begin position="191"/>
        <end position="224"/>
    </location>
</feature>
<reference evidence="2" key="3">
    <citation type="submission" date="2025-09" db="UniProtKB">
        <authorList>
            <consortium name="Ensembl"/>
        </authorList>
    </citation>
    <scope>IDENTIFICATION</scope>
</reference>
<dbReference type="PANTHER" id="PTHR38654:SF1">
    <property type="entry name" value="BUCKY BALL"/>
    <property type="match status" value="1"/>
</dbReference>
<gene>
    <name evidence="2" type="primary">buc2l</name>
</gene>
<evidence type="ECO:0000313" key="2">
    <source>
        <dbReference type="Ensembl" id="ENSMMDP00005024123.1"/>
    </source>
</evidence>
<dbReference type="Proteomes" id="UP000472263">
    <property type="component" value="Chromosome 20"/>
</dbReference>
<protein>
    <submittedName>
        <fullName evidence="2">Uncharacterized LOC115378517</fullName>
    </submittedName>
</protein>
<accession>A0A667YC73</accession>
<evidence type="ECO:0000256" key="1">
    <source>
        <dbReference type="SAM" id="MobiDB-lite"/>
    </source>
</evidence>
<dbReference type="Ensembl" id="ENSMMDT00005024645.1">
    <property type="protein sequence ID" value="ENSMMDP00005024123.1"/>
    <property type="gene ID" value="ENSMMDG00005011634.1"/>
</dbReference>